<dbReference type="GO" id="GO:0007052">
    <property type="term" value="P:mitotic spindle organization"/>
    <property type="evidence" value="ECO:0007669"/>
    <property type="project" value="InterPro"/>
</dbReference>
<feature type="compositionally biased region" description="Polar residues" evidence="8">
    <location>
        <begin position="145"/>
        <end position="157"/>
    </location>
</feature>
<reference evidence="10" key="1">
    <citation type="submission" date="2014-08" db="EMBL/GenBank/DDBJ databases">
        <authorList>
            <person name="Senf B."/>
            <person name="Petzold A."/>
            <person name="Downie B.R."/>
            <person name="Koch P."/>
            <person name="Platzer M."/>
        </authorList>
    </citation>
    <scope>NUCLEOTIDE SEQUENCE [LARGE SCALE GENOMIC DNA]</scope>
    <source>
        <strain evidence="10">GRZ</strain>
    </source>
</reference>
<feature type="coiled-coil region" evidence="7">
    <location>
        <begin position="219"/>
        <end position="303"/>
    </location>
</feature>
<evidence type="ECO:0000256" key="5">
    <source>
        <dbReference type="ARBA" id="ARBA00023054"/>
    </source>
</evidence>
<dbReference type="GO" id="GO:0021987">
    <property type="term" value="P:cerebral cortex development"/>
    <property type="evidence" value="ECO:0007669"/>
    <property type="project" value="TreeGrafter"/>
</dbReference>
<feature type="domain" description="Transforming acidic coiled-coil-containing protein C-terminal" evidence="9">
    <location>
        <begin position="179"/>
        <end position="301"/>
    </location>
</feature>
<dbReference type="Gene3D" id="1.20.5.1700">
    <property type="match status" value="1"/>
</dbReference>
<dbReference type="GO" id="GO:0007097">
    <property type="term" value="P:nuclear migration"/>
    <property type="evidence" value="ECO:0007669"/>
    <property type="project" value="TreeGrafter"/>
</dbReference>
<dbReference type="InterPro" id="IPR007707">
    <property type="entry name" value="TACC_C"/>
</dbReference>
<dbReference type="FunFam" id="1.20.5.1700:FF:000001">
    <property type="entry name" value="Transforming acidic coiled-coil-containing protein 1 isoform 2"/>
    <property type="match status" value="1"/>
</dbReference>
<dbReference type="PANTHER" id="PTHR13924">
    <property type="entry name" value="TRANSFORMING ACIDIC COILED-COIL CONTAINING PROTEIN 1/2"/>
    <property type="match status" value="1"/>
</dbReference>
<organism evidence="10 11">
    <name type="scientific">Nothobranchius furzeri</name>
    <name type="common">Turquoise killifish</name>
    <dbReference type="NCBI Taxonomy" id="105023"/>
    <lineage>
        <taxon>Eukaryota</taxon>
        <taxon>Metazoa</taxon>
        <taxon>Chordata</taxon>
        <taxon>Craniata</taxon>
        <taxon>Vertebrata</taxon>
        <taxon>Euteleostomi</taxon>
        <taxon>Actinopterygii</taxon>
        <taxon>Neopterygii</taxon>
        <taxon>Teleostei</taxon>
        <taxon>Neoteleostei</taxon>
        <taxon>Acanthomorphata</taxon>
        <taxon>Ovalentaria</taxon>
        <taxon>Atherinomorphae</taxon>
        <taxon>Cyprinodontiformes</taxon>
        <taxon>Nothobranchiidae</taxon>
        <taxon>Nothobranchius</taxon>
    </lineage>
</organism>
<keyword evidence="5 7" id="KW-0175">Coiled coil</keyword>
<dbReference type="GO" id="GO:0005856">
    <property type="term" value="C:cytoskeleton"/>
    <property type="evidence" value="ECO:0007669"/>
    <property type="project" value="UniProtKB-SubCell"/>
</dbReference>
<dbReference type="Ensembl" id="ENSNFUT00015041291.1">
    <property type="protein sequence ID" value="ENSNFUP00015039557.1"/>
    <property type="gene ID" value="ENSNFUG00015019052.1"/>
</dbReference>
<comment type="subcellular location">
    <subcellularLocation>
        <location evidence="1">Cytoplasm</location>
        <location evidence="1">Cytoskeleton</location>
    </subcellularLocation>
</comment>
<proteinExistence type="inferred from homology"/>
<name>A0A8C6P7G2_NOTFU</name>
<comment type="similarity">
    <text evidence="2">Belongs to the TACC family.</text>
</comment>
<accession>A0A8C6P7G2</accession>
<dbReference type="PANTHER" id="PTHR13924:SF4">
    <property type="entry name" value="TRANSFORMING ACIDIC COILED-COIL-CONTAINING PROTEIN 3"/>
    <property type="match status" value="1"/>
</dbReference>
<dbReference type="AlphaFoldDB" id="A0A8C6P7G2"/>
<evidence type="ECO:0000256" key="2">
    <source>
        <dbReference type="ARBA" id="ARBA00009423"/>
    </source>
</evidence>
<evidence type="ECO:0000256" key="1">
    <source>
        <dbReference type="ARBA" id="ARBA00004245"/>
    </source>
</evidence>
<evidence type="ECO:0000313" key="11">
    <source>
        <dbReference type="Proteomes" id="UP000694548"/>
    </source>
</evidence>
<evidence type="ECO:0000256" key="4">
    <source>
        <dbReference type="ARBA" id="ARBA00022553"/>
    </source>
</evidence>
<reference evidence="10" key="2">
    <citation type="submission" date="2025-08" db="UniProtKB">
        <authorList>
            <consortium name="Ensembl"/>
        </authorList>
    </citation>
    <scope>IDENTIFICATION</scope>
</reference>
<feature type="region of interest" description="Disordered" evidence="8">
    <location>
        <begin position="137"/>
        <end position="160"/>
    </location>
</feature>
<evidence type="ECO:0000256" key="8">
    <source>
        <dbReference type="SAM" id="MobiDB-lite"/>
    </source>
</evidence>
<evidence type="ECO:0000256" key="6">
    <source>
        <dbReference type="ARBA" id="ARBA00023212"/>
    </source>
</evidence>
<protein>
    <recommendedName>
        <fullName evidence="9">Transforming acidic coiled-coil-containing protein C-terminal domain-containing protein</fullName>
    </recommendedName>
</protein>
<sequence length="307" mass="34361">MSSVDINDENCGVIPAGKHNDSSLDVFALEQPTGRQSILRQTENLPNRTVPKGAKVCFQTPRRDPLTKRILSPRKSVNMLSVDENNKATMSSYPDDNMPIQSKGGYQLDFDNLDAINPFQSSNKMAVTPGRPAVETLTDDPKPQQHMSPENIQNKPTDMTPALDDTLPFTPSVENSYADVSTNMSSTDSSVVTVTVKVPVEEGIKMSFNQNEETLKACAQDYLARINKEEQRYQALKAHAEEKITKANTEIAEVRFNYKAELSVLQAKLRREQLKLQSVERSLEQKEKEAEELTKLCDELISKVQRG</sequence>
<evidence type="ECO:0000256" key="7">
    <source>
        <dbReference type="SAM" id="Coils"/>
    </source>
</evidence>
<evidence type="ECO:0000256" key="3">
    <source>
        <dbReference type="ARBA" id="ARBA00022490"/>
    </source>
</evidence>
<keyword evidence="3" id="KW-0963">Cytoplasm</keyword>
<keyword evidence="11" id="KW-1185">Reference proteome</keyword>
<dbReference type="Pfam" id="PF05010">
    <property type="entry name" value="TACC_C"/>
    <property type="match status" value="1"/>
</dbReference>
<dbReference type="GO" id="GO:0005737">
    <property type="term" value="C:cytoplasm"/>
    <property type="evidence" value="ECO:0007669"/>
    <property type="project" value="TreeGrafter"/>
</dbReference>
<reference evidence="10" key="3">
    <citation type="submission" date="2025-09" db="UniProtKB">
        <authorList>
            <consortium name="Ensembl"/>
        </authorList>
    </citation>
    <scope>IDENTIFICATION</scope>
</reference>
<evidence type="ECO:0000259" key="9">
    <source>
        <dbReference type="Pfam" id="PF05010"/>
    </source>
</evidence>
<dbReference type="Proteomes" id="UP000694548">
    <property type="component" value="Chromosome sgr16"/>
</dbReference>
<keyword evidence="6" id="KW-0206">Cytoskeleton</keyword>
<dbReference type="GeneTree" id="ENSGT00940000158858"/>
<dbReference type="InterPro" id="IPR039915">
    <property type="entry name" value="TACC"/>
</dbReference>
<keyword evidence="4" id="KW-0597">Phosphoprotein</keyword>
<evidence type="ECO:0000313" key="10">
    <source>
        <dbReference type="Ensembl" id="ENSNFUP00015039557.1"/>
    </source>
</evidence>